<evidence type="ECO:0000313" key="3">
    <source>
        <dbReference type="EMBL" id="OKH90698.1"/>
    </source>
</evidence>
<dbReference type="AlphaFoldDB" id="A0A1Q4UYR5"/>
<sequence>MTDFVVALERGELLTRGSLNAMFTPRAVPRIRFPSPLAVSGYGYDVFIGTLAGHPARFHHGDNPGHRSFLVRLPEQDTAIAVLTRDEHTGPYTTLSALTAGYLTVRLGTPQPAGMQRDPERPGPEGKIGIPRSSATSSHI</sequence>
<name>A0A1Q4UYR5_9ACTN</name>
<dbReference type="SUPFAM" id="SSF56601">
    <property type="entry name" value="beta-lactamase/transpeptidase-like"/>
    <property type="match status" value="1"/>
</dbReference>
<dbReference type="Gene3D" id="3.40.710.10">
    <property type="entry name" value="DD-peptidase/beta-lactamase superfamily"/>
    <property type="match status" value="1"/>
</dbReference>
<proteinExistence type="predicted"/>
<gene>
    <name evidence="3" type="ORF">AB852_34395</name>
</gene>
<feature type="region of interest" description="Disordered" evidence="1">
    <location>
        <begin position="108"/>
        <end position="140"/>
    </location>
</feature>
<evidence type="ECO:0000256" key="1">
    <source>
        <dbReference type="SAM" id="MobiDB-lite"/>
    </source>
</evidence>
<reference evidence="3 4" key="1">
    <citation type="submission" date="2015-06" db="EMBL/GenBank/DDBJ databases">
        <title>Cloning and characterization of the uncialamcin biosynthetic gene cluster.</title>
        <authorList>
            <person name="Yan X."/>
            <person name="Huang T."/>
            <person name="Ge H."/>
            <person name="Shen B."/>
        </authorList>
    </citation>
    <scope>NUCLEOTIDE SEQUENCE [LARGE SCALE GENOMIC DNA]</scope>
    <source>
        <strain evidence="3 4">DCA2648</strain>
    </source>
</reference>
<dbReference type="InterPro" id="IPR012338">
    <property type="entry name" value="Beta-lactam/transpept-like"/>
</dbReference>
<dbReference type="RefSeq" id="WP_073794917.1">
    <property type="nucleotide sequence ID" value="NZ_LFBV01000011.1"/>
</dbReference>
<organism evidence="3 4">
    <name type="scientific">Streptomyces uncialis</name>
    <dbReference type="NCBI Taxonomy" id="1048205"/>
    <lineage>
        <taxon>Bacteria</taxon>
        <taxon>Bacillati</taxon>
        <taxon>Actinomycetota</taxon>
        <taxon>Actinomycetes</taxon>
        <taxon>Kitasatosporales</taxon>
        <taxon>Streptomycetaceae</taxon>
        <taxon>Streptomyces</taxon>
    </lineage>
</organism>
<dbReference type="InterPro" id="IPR001466">
    <property type="entry name" value="Beta-lactam-related"/>
</dbReference>
<dbReference type="STRING" id="1048205.AB852_34395"/>
<evidence type="ECO:0000259" key="2">
    <source>
        <dbReference type="Pfam" id="PF00144"/>
    </source>
</evidence>
<comment type="caution">
    <text evidence="3">The sequence shown here is derived from an EMBL/GenBank/DDBJ whole genome shotgun (WGS) entry which is preliminary data.</text>
</comment>
<keyword evidence="4" id="KW-1185">Reference proteome</keyword>
<protein>
    <recommendedName>
        <fullName evidence="2">Beta-lactamase-related domain-containing protein</fullName>
    </recommendedName>
</protein>
<dbReference type="EMBL" id="LFBV01000011">
    <property type="protein sequence ID" value="OKH90698.1"/>
    <property type="molecule type" value="Genomic_DNA"/>
</dbReference>
<dbReference type="Proteomes" id="UP000186455">
    <property type="component" value="Unassembled WGS sequence"/>
</dbReference>
<dbReference type="Pfam" id="PF00144">
    <property type="entry name" value="Beta-lactamase"/>
    <property type="match status" value="1"/>
</dbReference>
<accession>A0A1Q4UYR5</accession>
<evidence type="ECO:0000313" key="4">
    <source>
        <dbReference type="Proteomes" id="UP000186455"/>
    </source>
</evidence>
<feature type="domain" description="Beta-lactamase-related" evidence="2">
    <location>
        <begin position="2"/>
        <end position="92"/>
    </location>
</feature>